<organism evidence="5 6">
    <name type="scientific">Candidatus Clostridium radicumherbarum</name>
    <dbReference type="NCBI Taxonomy" id="3381662"/>
    <lineage>
        <taxon>Bacteria</taxon>
        <taxon>Bacillati</taxon>
        <taxon>Bacillota</taxon>
        <taxon>Clostridia</taxon>
        <taxon>Eubacteriales</taxon>
        <taxon>Clostridiaceae</taxon>
        <taxon>Clostridium</taxon>
    </lineage>
</organism>
<dbReference type="SUPFAM" id="SSF55816">
    <property type="entry name" value="5'-nucleotidase (syn. UDP-sugar hydrolase), C-terminal domain"/>
    <property type="match status" value="1"/>
</dbReference>
<keyword evidence="2" id="KW-0547">Nucleotide-binding</keyword>
<dbReference type="InterPro" id="IPR004843">
    <property type="entry name" value="Calcineurin-like_PHP"/>
</dbReference>
<dbReference type="Pfam" id="PF00149">
    <property type="entry name" value="Metallophos"/>
    <property type="match status" value="1"/>
</dbReference>
<feature type="domain" description="5'-Nucleotidase C-terminal" evidence="4">
    <location>
        <begin position="297"/>
        <end position="438"/>
    </location>
</feature>
<dbReference type="InterPro" id="IPR029052">
    <property type="entry name" value="Metallo-depent_PP-like"/>
</dbReference>
<comment type="caution">
    <text evidence="5">The sequence shown here is derived from an EMBL/GenBank/DDBJ whole genome shotgun (WGS) entry which is preliminary data.</text>
</comment>
<dbReference type="InterPro" id="IPR036907">
    <property type="entry name" value="5'-Nucleotdase_C_sf"/>
</dbReference>
<protein>
    <submittedName>
        <fullName evidence="5">Bifunctional metallophosphatase/5'-nucleotidase</fullName>
    </submittedName>
</protein>
<dbReference type="EMBL" id="JBJHZY010000013">
    <property type="protein sequence ID" value="MFL0270300.1"/>
    <property type="molecule type" value="Genomic_DNA"/>
</dbReference>
<evidence type="ECO:0000313" key="5">
    <source>
        <dbReference type="EMBL" id="MFL0270300.1"/>
    </source>
</evidence>
<dbReference type="Gene3D" id="3.90.780.10">
    <property type="entry name" value="5'-Nucleotidase, C-terminal domain"/>
    <property type="match status" value="1"/>
</dbReference>
<proteinExistence type="inferred from homology"/>
<dbReference type="PANTHER" id="PTHR11575">
    <property type="entry name" value="5'-NUCLEOTIDASE-RELATED"/>
    <property type="match status" value="1"/>
</dbReference>
<dbReference type="Proteomes" id="UP001623661">
    <property type="component" value="Unassembled WGS sequence"/>
</dbReference>
<dbReference type="PRINTS" id="PR01607">
    <property type="entry name" value="APYRASEFAMLY"/>
</dbReference>
<dbReference type="InterPro" id="IPR006179">
    <property type="entry name" value="5_nucleotidase/apyrase"/>
</dbReference>
<evidence type="ECO:0000259" key="3">
    <source>
        <dbReference type="Pfam" id="PF00149"/>
    </source>
</evidence>
<dbReference type="Pfam" id="PF02872">
    <property type="entry name" value="5_nucleotid_C"/>
    <property type="match status" value="1"/>
</dbReference>
<feature type="domain" description="Calcineurin-like phosphoesterase" evidence="3">
    <location>
        <begin position="13"/>
        <end position="217"/>
    </location>
</feature>
<name>A0ABW8TX75_9CLOT</name>
<reference evidence="5 6" key="1">
    <citation type="submission" date="2024-11" db="EMBL/GenBank/DDBJ databases">
        <authorList>
            <person name="Heng Y.C."/>
            <person name="Lim A.C.H."/>
            <person name="Lee J.K.Y."/>
            <person name="Kittelmann S."/>
        </authorList>
    </citation>
    <scope>NUCLEOTIDE SEQUENCE [LARGE SCALE GENOMIC DNA]</scope>
    <source>
        <strain evidence="5 6">WILCCON 0202</strain>
    </source>
</reference>
<evidence type="ECO:0000256" key="1">
    <source>
        <dbReference type="ARBA" id="ARBA00022729"/>
    </source>
</evidence>
<dbReference type="RefSeq" id="WP_406766932.1">
    <property type="nucleotide sequence ID" value="NZ_JBJHZY010000013.1"/>
</dbReference>
<dbReference type="Gene3D" id="3.60.21.10">
    <property type="match status" value="1"/>
</dbReference>
<evidence type="ECO:0000313" key="6">
    <source>
        <dbReference type="Proteomes" id="UP001623661"/>
    </source>
</evidence>
<keyword evidence="6" id="KW-1185">Reference proteome</keyword>
<accession>A0ABW8TX75</accession>
<evidence type="ECO:0000256" key="2">
    <source>
        <dbReference type="RuleBase" id="RU362119"/>
    </source>
</evidence>
<dbReference type="SUPFAM" id="SSF56300">
    <property type="entry name" value="Metallo-dependent phosphatases"/>
    <property type="match status" value="1"/>
</dbReference>
<evidence type="ECO:0000259" key="4">
    <source>
        <dbReference type="Pfam" id="PF02872"/>
    </source>
</evidence>
<comment type="similarity">
    <text evidence="2">Belongs to the 5'-nucleotidase family.</text>
</comment>
<dbReference type="InterPro" id="IPR008334">
    <property type="entry name" value="5'-Nucleotdase_C"/>
</dbReference>
<keyword evidence="2" id="KW-0378">Hydrolase</keyword>
<dbReference type="PANTHER" id="PTHR11575:SF23">
    <property type="entry name" value="5-NUCLEOTIDASE FAMILY PROTEIN"/>
    <property type="match status" value="1"/>
</dbReference>
<keyword evidence="1" id="KW-0732">Signal</keyword>
<gene>
    <name evidence="5" type="ORF">ACJDUH_19665</name>
</gene>
<sequence>MYISKDGGDEMRFTILHTNDIHSRFENFAKISTKINELRDENTIVLDAGDFNDFMRLELQGTMGRAGSELLSIAGYDAIAMGNNEGFAGIEAAEVLAASNSISFLSCNLYKFSNNSNKTNENSLITLEGVKRSRILEKSGVKFLIIGTSPYGKINEFYNLSGMHTTNAVDEIKKEIEKNTGKYDICILLSHCGMKEDEEIANLVDDIDIIINGHSHILMDEAIKINNSIIHMSGCYGEYLGKLHFEYDGRINSFEGINININSSEPNECIIKSLKANKEKAINKLSEPLYKINENLWHDVVEENPISNFLADALREVLKCDIGIINSGVLNGGLKKGEVSKKKLLEICPSPLNPTEMKVLGKDIKEAFKESLDSDFCMQDGKGSGFRGKYLGRLHLSGGYIEYIGKDIVNFFIGDKPLEEDRWYSIATSDYLQRGTGYTNLSNNKLIKYNAEYLRDTLEEYLQKNEFVISAHYERWIKIK</sequence>